<dbReference type="GO" id="GO:0005634">
    <property type="term" value="C:nucleus"/>
    <property type="evidence" value="ECO:0007669"/>
    <property type="project" value="UniProtKB-SubCell"/>
</dbReference>
<dbReference type="PANTHER" id="PTHR11618">
    <property type="entry name" value="TRANSCRIPTION INITIATION FACTOR IIB-RELATED"/>
    <property type="match status" value="1"/>
</dbReference>
<proteinExistence type="inferred from homology"/>
<dbReference type="EMBL" id="QEAP01000450">
    <property type="protein sequence ID" value="TPX66312.1"/>
    <property type="molecule type" value="Genomic_DNA"/>
</dbReference>
<evidence type="ECO:0000256" key="7">
    <source>
        <dbReference type="ARBA" id="ARBA00023159"/>
    </source>
</evidence>
<dbReference type="GO" id="GO:0000126">
    <property type="term" value="C:transcription factor TFIIIB complex"/>
    <property type="evidence" value="ECO:0007669"/>
    <property type="project" value="TreeGrafter"/>
</dbReference>
<evidence type="ECO:0000259" key="12">
    <source>
        <dbReference type="SMART" id="SM00385"/>
    </source>
</evidence>
<dbReference type="SUPFAM" id="SSF57783">
    <property type="entry name" value="Zinc beta-ribbon"/>
    <property type="match status" value="1"/>
</dbReference>
<evidence type="ECO:0000256" key="8">
    <source>
        <dbReference type="ARBA" id="ARBA00023163"/>
    </source>
</evidence>
<comment type="caution">
    <text evidence="13">The sequence shown here is derived from an EMBL/GenBank/DDBJ whole genome shotgun (WGS) entry which is preliminary data.</text>
</comment>
<reference evidence="13 14" key="1">
    <citation type="journal article" date="2019" name="Sci. Rep.">
        <title>Comparative genomics of chytrid fungi reveal insights into the obligate biotrophic and pathogenic lifestyle of Synchytrium endobioticum.</title>
        <authorList>
            <person name="van de Vossenberg B.T.L.H."/>
            <person name="Warris S."/>
            <person name="Nguyen H.D.T."/>
            <person name="van Gent-Pelzer M.P.E."/>
            <person name="Joly D.L."/>
            <person name="van de Geest H.C."/>
            <person name="Bonants P.J.M."/>
            <person name="Smith D.S."/>
            <person name="Levesque C.A."/>
            <person name="van der Lee T.A.J."/>
        </authorList>
    </citation>
    <scope>NUCLEOTIDE SEQUENCE [LARGE SCALE GENOMIC DNA]</scope>
    <source>
        <strain evidence="13 14">CBS 675.73</strain>
    </source>
</reference>
<dbReference type="Gene3D" id="1.10.472.170">
    <property type="match status" value="1"/>
</dbReference>
<dbReference type="CDD" id="cd20554">
    <property type="entry name" value="CYCLIN_TFIIIB90_rpt2"/>
    <property type="match status" value="1"/>
</dbReference>
<evidence type="ECO:0000256" key="2">
    <source>
        <dbReference type="ARBA" id="ARBA00010857"/>
    </source>
</evidence>
<evidence type="ECO:0000256" key="6">
    <source>
        <dbReference type="ARBA" id="ARBA00023015"/>
    </source>
</evidence>
<dbReference type="SUPFAM" id="SSF47954">
    <property type="entry name" value="Cyclin-like"/>
    <property type="match status" value="1"/>
</dbReference>
<evidence type="ECO:0000313" key="14">
    <source>
        <dbReference type="Proteomes" id="UP000320333"/>
    </source>
</evidence>
<evidence type="ECO:0000256" key="5">
    <source>
        <dbReference type="ARBA" id="ARBA00022833"/>
    </source>
</evidence>
<comment type="subcellular location">
    <subcellularLocation>
        <location evidence="1">Nucleus</location>
    </subcellularLocation>
</comment>
<gene>
    <name evidence="13" type="ORF">CcCBS67573_g07883</name>
</gene>
<dbReference type="InterPro" id="IPR013763">
    <property type="entry name" value="Cyclin-like_dom"/>
</dbReference>
<dbReference type="InterPro" id="IPR013150">
    <property type="entry name" value="TFIIB_cyclin"/>
</dbReference>
<dbReference type="GO" id="GO:0008270">
    <property type="term" value="F:zinc ion binding"/>
    <property type="evidence" value="ECO:0007669"/>
    <property type="project" value="UniProtKB-KW"/>
</dbReference>
<keyword evidence="5" id="KW-0862">Zinc</keyword>
<evidence type="ECO:0000256" key="10">
    <source>
        <dbReference type="ARBA" id="ARBA00031009"/>
    </source>
</evidence>
<dbReference type="FunFam" id="1.10.472.10:FF:000002">
    <property type="entry name" value="Transcription factor IIIB 90 kDa subunit"/>
    <property type="match status" value="1"/>
</dbReference>
<dbReference type="Pfam" id="PF00382">
    <property type="entry name" value="TFIIB"/>
    <property type="match status" value="1"/>
</dbReference>
<dbReference type="GO" id="GO:0097550">
    <property type="term" value="C:transcription preinitiation complex"/>
    <property type="evidence" value="ECO:0007669"/>
    <property type="project" value="TreeGrafter"/>
</dbReference>
<dbReference type="Proteomes" id="UP000320333">
    <property type="component" value="Unassembled WGS sequence"/>
</dbReference>
<keyword evidence="9" id="KW-0539">Nucleus</keyword>
<evidence type="ECO:0000256" key="11">
    <source>
        <dbReference type="SAM" id="MobiDB-lite"/>
    </source>
</evidence>
<accession>A0A507ER48</accession>
<organism evidence="13 14">
    <name type="scientific">Chytriomyces confervae</name>
    <dbReference type="NCBI Taxonomy" id="246404"/>
    <lineage>
        <taxon>Eukaryota</taxon>
        <taxon>Fungi</taxon>
        <taxon>Fungi incertae sedis</taxon>
        <taxon>Chytridiomycota</taxon>
        <taxon>Chytridiomycota incertae sedis</taxon>
        <taxon>Chytridiomycetes</taxon>
        <taxon>Chytridiales</taxon>
        <taxon>Chytriomycetaceae</taxon>
        <taxon>Chytriomyces</taxon>
    </lineage>
</organism>
<evidence type="ECO:0000256" key="4">
    <source>
        <dbReference type="ARBA" id="ARBA00022771"/>
    </source>
</evidence>
<dbReference type="InterPro" id="IPR013137">
    <property type="entry name" value="Znf_TFIIB"/>
</dbReference>
<dbReference type="GO" id="GO:0000995">
    <property type="term" value="F:RNA polymerase III general transcription initiation factor activity"/>
    <property type="evidence" value="ECO:0007669"/>
    <property type="project" value="TreeGrafter"/>
</dbReference>
<dbReference type="Pfam" id="PF08271">
    <property type="entry name" value="Zn_Ribbon_TF"/>
    <property type="match status" value="1"/>
</dbReference>
<dbReference type="InterPro" id="IPR036915">
    <property type="entry name" value="Cyclin-like_sf"/>
</dbReference>
<keyword evidence="14" id="KW-1185">Reference proteome</keyword>
<dbReference type="GO" id="GO:0017025">
    <property type="term" value="F:TBP-class protein binding"/>
    <property type="evidence" value="ECO:0007669"/>
    <property type="project" value="InterPro"/>
</dbReference>
<dbReference type="STRING" id="246404.A0A507ER48"/>
<evidence type="ECO:0000256" key="1">
    <source>
        <dbReference type="ARBA" id="ARBA00004123"/>
    </source>
</evidence>
<dbReference type="GO" id="GO:0001006">
    <property type="term" value="F:RNA polymerase III type 3 promoter sequence-specific DNA binding"/>
    <property type="evidence" value="ECO:0007669"/>
    <property type="project" value="TreeGrafter"/>
</dbReference>
<keyword evidence="7" id="KW-0010">Activator</keyword>
<feature type="region of interest" description="Disordered" evidence="11">
    <location>
        <begin position="397"/>
        <end position="430"/>
    </location>
</feature>
<evidence type="ECO:0000256" key="9">
    <source>
        <dbReference type="ARBA" id="ARBA00023242"/>
    </source>
</evidence>
<protein>
    <recommendedName>
        <fullName evidence="10">B-related factor 1</fullName>
    </recommendedName>
</protein>
<feature type="domain" description="Cyclin-like" evidence="12">
    <location>
        <begin position="152"/>
        <end position="236"/>
    </location>
</feature>
<dbReference type="Pfam" id="PF07741">
    <property type="entry name" value="BRF1"/>
    <property type="match status" value="1"/>
</dbReference>
<keyword evidence="3" id="KW-0479">Metal-binding</keyword>
<dbReference type="Gene3D" id="1.10.472.10">
    <property type="entry name" value="Cyclin-like"/>
    <property type="match status" value="1"/>
</dbReference>
<evidence type="ECO:0000313" key="13">
    <source>
        <dbReference type="EMBL" id="TPX66312.1"/>
    </source>
</evidence>
<dbReference type="PRINTS" id="PR00685">
    <property type="entry name" value="TIFACTORIIB"/>
</dbReference>
<dbReference type="PANTHER" id="PTHR11618:SF4">
    <property type="entry name" value="TRANSCRIPTION FACTOR IIIB 90 KDA SUBUNIT"/>
    <property type="match status" value="1"/>
</dbReference>
<sequence>MPTCRCGSSAVETDNALGHLVCQSCGEVLEQNAIVSEVTFTEGGGGQASADGFFISKNSARASSKGGPGGVGRLGTANGAVPESREQTIANGHRRIAQIGHQMRMSRIEKTSHMLIDFSEHLRMNLYSLGTTFVRLVHTLNIKDIPLVDPMLYIVRFASRLEFEDKAPNVIKDATKLVSRLDRDWIVRGRKPAGICAACLYIAARMNGFTRSVTEIVEIVKICESTLRHRLAEFKQTPSSALSVDDFQNLMLESSQDPPSFLRKKRNLEEEDKAIGEGGLTAVQLAARAAGIKRNEDGDIKGKSFAGRGGYNEYDGEEVEVDPEAEAAADEMQEALKTEEFREIAKIAGINMDAYDEDLSFLDDDLEVNGCLLTEEEVDIKKLFWEAENKDWERAKLATDAANANKPVSKKPRKKREPSSGGSGPAGTAHEAGLNFIASKPSLSKKINYDMIDSLFNEDPGAPDGAGYDSVRTGNYATGSVTGFGLVGTSFMTAGIAELAAAIQAQQSTVEKYLRMLNEATMNNEANALLETRHKRA</sequence>
<name>A0A507ER48_9FUNG</name>
<dbReference type="InterPro" id="IPR011665">
    <property type="entry name" value="BRF1_TBP-bd_dom"/>
</dbReference>
<keyword evidence="8" id="KW-0804">Transcription</keyword>
<comment type="similarity">
    <text evidence="2">Belongs to the TFIIB family.</text>
</comment>
<dbReference type="OrthoDB" id="511529at2759"/>
<keyword evidence="4" id="KW-0863">Zinc-finger</keyword>
<dbReference type="SMART" id="SM00385">
    <property type="entry name" value="CYCLIN"/>
    <property type="match status" value="1"/>
</dbReference>
<dbReference type="InterPro" id="IPR000812">
    <property type="entry name" value="TFIIB"/>
</dbReference>
<dbReference type="Gene3D" id="1.20.5.650">
    <property type="entry name" value="Single helix bin"/>
    <property type="match status" value="1"/>
</dbReference>
<evidence type="ECO:0000256" key="3">
    <source>
        <dbReference type="ARBA" id="ARBA00022723"/>
    </source>
</evidence>
<dbReference type="AlphaFoldDB" id="A0A507ER48"/>
<dbReference type="GO" id="GO:0070897">
    <property type="term" value="P:transcription preinitiation complex assembly"/>
    <property type="evidence" value="ECO:0007669"/>
    <property type="project" value="InterPro"/>
</dbReference>
<keyword evidence="6" id="KW-0805">Transcription regulation</keyword>